<comment type="caution">
    <text evidence="1">The sequence shown here is derived from an EMBL/GenBank/DDBJ whole genome shotgun (WGS) entry which is preliminary data.</text>
</comment>
<accession>A0ACB9QYR3</accession>
<sequence length="666" mass="73971">MKTTARASRFFLAAVVLFVSSEMRGIYPQDQGDYGGDVQAQPAAPPPVIDSCNGIFISYEFLSRTKEYPHVKNMTAQSWAFKSVATVLNTGTVDLNEWKLYVGFQHREMLVSADGGVLEDTDGFPASVGNGTYLTGYPQGDLLTSIETAGDLTQIQAAVQMKGTQFGVKPPGVPMPKTIRLENDGIKCPAPTRHESSMYACCVMDPKQKAKNTSTKFLARQTGDLTFSYDVIEAYVDNYLAQVTIENGSPLGRLDHWNLTWEWMRGEFIYTMRGAYTHKIDFADCIYGVAANQYGGLDFSQVMNCEKKPVIADLPRERANDSKVGQIPYCCRNGSILPAVMDPSQSKSIFQLQVYKLPPDMNRTALYPPNNWKIVGVLNPDYKCGPPRRVTPTEFPDTTGLQAVTLAIATWQVVCNITPPTKTSSHCCVSYSAYYNDSVIPCDTCACGCNESKSSCNKDAKAMLLPPEALLVPFENRTVKAVAWAKIKHFHIPTPLPCPNHCGVSINWHINTDYKSGWSVRVTLFNWKEDAFEDWFVAVKLKKAILGYQKAYTFNGTIFPELNDTIFMQGIPGLNYLIGETNGTDPRKDPRVPGKLQSVISFTKKHTPGIRVETGDGFPTKLYFNGKECSLPTHIPTGSAYHHKIMSSFSQILFIELLVFLLDNCM</sequence>
<organism evidence="1 2">
    <name type="scientific">Melastoma candidum</name>
    <dbReference type="NCBI Taxonomy" id="119954"/>
    <lineage>
        <taxon>Eukaryota</taxon>
        <taxon>Viridiplantae</taxon>
        <taxon>Streptophyta</taxon>
        <taxon>Embryophyta</taxon>
        <taxon>Tracheophyta</taxon>
        <taxon>Spermatophyta</taxon>
        <taxon>Magnoliopsida</taxon>
        <taxon>eudicotyledons</taxon>
        <taxon>Gunneridae</taxon>
        <taxon>Pentapetalae</taxon>
        <taxon>rosids</taxon>
        <taxon>malvids</taxon>
        <taxon>Myrtales</taxon>
        <taxon>Melastomataceae</taxon>
        <taxon>Melastomatoideae</taxon>
        <taxon>Melastomateae</taxon>
        <taxon>Melastoma</taxon>
    </lineage>
</organism>
<keyword evidence="2" id="KW-1185">Reference proteome</keyword>
<evidence type="ECO:0000313" key="1">
    <source>
        <dbReference type="EMBL" id="KAI4371126.1"/>
    </source>
</evidence>
<evidence type="ECO:0000313" key="2">
    <source>
        <dbReference type="Proteomes" id="UP001057402"/>
    </source>
</evidence>
<proteinExistence type="predicted"/>
<protein>
    <submittedName>
        <fullName evidence="1">Uncharacterized protein</fullName>
    </submittedName>
</protein>
<reference evidence="2" key="1">
    <citation type="journal article" date="2023" name="Front. Plant Sci.">
        <title>Chromosomal-level genome assembly of Melastoma candidum provides insights into trichome evolution.</title>
        <authorList>
            <person name="Zhong Y."/>
            <person name="Wu W."/>
            <person name="Sun C."/>
            <person name="Zou P."/>
            <person name="Liu Y."/>
            <person name="Dai S."/>
            <person name="Zhou R."/>
        </authorList>
    </citation>
    <scope>NUCLEOTIDE SEQUENCE [LARGE SCALE GENOMIC DNA]</scope>
</reference>
<dbReference type="EMBL" id="CM042884">
    <property type="protein sequence ID" value="KAI4371126.1"/>
    <property type="molecule type" value="Genomic_DNA"/>
</dbReference>
<gene>
    <name evidence="1" type="ORF">MLD38_019394</name>
</gene>
<name>A0ACB9QYR3_9MYRT</name>
<dbReference type="Proteomes" id="UP001057402">
    <property type="component" value="Chromosome 5"/>
</dbReference>